<comment type="subcellular location">
    <subcellularLocation>
        <location evidence="1">Nucleus</location>
    </subcellularLocation>
</comment>
<dbReference type="PANTHER" id="PTHR12603">
    <property type="entry name" value="CCR4-NOT TRANSCRIPTION COMPLEX RELATED"/>
    <property type="match status" value="1"/>
</dbReference>
<dbReference type="InterPro" id="IPR001841">
    <property type="entry name" value="Znf_RING"/>
</dbReference>
<feature type="compositionally biased region" description="Polar residues" evidence="9">
    <location>
        <begin position="448"/>
        <end position="467"/>
    </location>
</feature>
<feature type="compositionally biased region" description="Basic and acidic residues" evidence="9">
    <location>
        <begin position="1033"/>
        <end position="1056"/>
    </location>
</feature>
<accession>A0A4Y7QKN3</accession>
<feature type="region of interest" description="Disordered" evidence="9">
    <location>
        <begin position="780"/>
        <end position="816"/>
    </location>
</feature>
<dbReference type="Gene3D" id="3.30.40.10">
    <property type="entry name" value="Zinc/RING finger domain, C3HC4 (zinc finger)"/>
    <property type="match status" value="1"/>
</dbReference>
<evidence type="ECO:0000256" key="3">
    <source>
        <dbReference type="ARBA" id="ARBA00022771"/>
    </source>
</evidence>
<dbReference type="GO" id="GO:0003723">
    <property type="term" value="F:RNA binding"/>
    <property type="evidence" value="ECO:0007669"/>
    <property type="project" value="UniProtKB-KW"/>
</dbReference>
<feature type="compositionally biased region" description="Polar residues" evidence="9">
    <location>
        <begin position="1135"/>
        <end position="1170"/>
    </location>
</feature>
<keyword evidence="5" id="KW-0694">RNA-binding</keyword>
<dbReference type="InterPro" id="IPR039515">
    <property type="entry name" value="NOT4_mRING-HC-C4C4"/>
</dbReference>
<dbReference type="InterPro" id="IPR039780">
    <property type="entry name" value="Mot2"/>
</dbReference>
<sequence>MCKQRQTRHSVFSPPPHCRVLDPTTVLTVAHVPAASSPSTTNPQNIAYQSFQIDFNMSTAKLHPSLPAPVVHTSHLSTSHSKSHVLAGVQDAYWSDDETEDAECPLCLEEMDVSDLNFKPCPCGYQVCRFCWHHIKENLNRRCPACRREYTDDAVQFKPIAKEDHKRLTQQKKQRERERKELDALNRRHLLNMRVVQRNVVYVVGLGSRFAKEELIPTLRSNDYFGQYGKISKILLVKRSPPGGRAPIVGLYITYHRREDAARAIAAVDGSASPGGGQDVMRASHGTTKYCMAFLRNVSCTNNGCMDLHEWGDEKDCFTKEDLTTLKHTMKDTENRTRPNAFGKKQDDTDGQLWVDRIKNLVAELDTKGGGLPRAAGWASKSVALGNSSVSNNGGAASSSSHHNRDANYRTTRRGNRAARAGAGGNETRSQNSARQQQQERRGATHAKTPSQASSSRPSTPAGQPSHPQRPPTPAGNKGQKARRASPAPVPPRSPTSSIAVESDNGSASQDARSMSPSAFIQPTHARKPSVPSAPSSLPSEPPGLTAPPRIPSPTVSSPSIDRDPSSSSSYQMSTQARALLDDVRARRESLLTLSTTSPFPDFDRTLQNLSGGDNAFGGFNFNLDPNLATDDGEADTALPDLDATPSPFQSHFVDNTFNNVRPSQHPSSSFSPFMTPPPPGLSYPASNARPSFDHPAVATHALDRQSSAGSSYTGSFNPFAESNEEVSRSPVRRPSIDDDSSRRLSRFSFARERQGSAGISATSSPLHSADASLYSASENLPSASSSHTPWPFQRLQEFGPPPGIPLRTSTPSSLRNSPLVSHAMAQPVFSPPQSSRFQPFDSNAGDSLKDMIGVGRDRANSARVATSDQMHGLHAYPNQPFQDPAIMSLARYGTPAMSDNAFGTSGPKEDVHQVPFGPPPGLVAPRQAHLPTDGIPNLLSPGGPSNEVVGAPPLLSHAAVVPHVQMSVSVEASPAASPVLSASDFPALPPPSADTQPRSEQPPAPALASRSSSKSKDEANQVKTDKKAKKSAAAEKSAERERQAQERAAERERLAKEKAAEKLRIAKEKAEEKEKLAQKKALAQELAAREKAERDAKAAKEKADKEKAKAAKATTVAAAAAASAAVTAVGSKLKVQTNEGDGTADTKASSHTAPKPVKTTSKGSGTTNAVAEPSPHVPILSKMPKKIKPTTKPIKIPKEEDNTTTESHSNLASAVTTNSEANQMPFPRLPNVSEVAQADHSSGSHAIARSTVDNLSPTETTSLAELIEQIDILHYGMSIAKHPFFDLSKINPAAKMPLEYGPLVHALSALSVGGGSFGTNMPTGSIDNAVSSFQQLLETLTQTISDLLRLLPRTTWDDSSSFDGVLRDMLKGDDFLDEAGDDGNGRDDEVAALTLALERRARWMEVQLAKLEELHRDINTAAVRAVLAFNDRGWDAAGFLPRVGSTLSRFDHLGVVEENGESRPMTVDELEGRLAVAKEAVVFSETELREAMEDMQVNKPEFDD</sequence>
<keyword evidence="3 8" id="KW-0863">Zinc-finger</keyword>
<proteinExistence type="predicted"/>
<feature type="region of interest" description="Disordered" evidence="9">
    <location>
        <begin position="1071"/>
        <end position="1113"/>
    </location>
</feature>
<dbReference type="InterPro" id="IPR013083">
    <property type="entry name" value="Znf_RING/FYVE/PHD"/>
</dbReference>
<feature type="region of interest" description="Disordered" evidence="9">
    <location>
        <begin position="1235"/>
        <end position="1254"/>
    </location>
</feature>
<evidence type="ECO:0000256" key="9">
    <source>
        <dbReference type="SAM" id="MobiDB-lite"/>
    </source>
</evidence>
<feature type="compositionally biased region" description="Polar residues" evidence="9">
    <location>
        <begin position="427"/>
        <end position="437"/>
    </location>
</feature>
<feature type="region of interest" description="Disordered" evidence="9">
    <location>
        <begin position="390"/>
        <end position="576"/>
    </location>
</feature>
<dbReference type="InterPro" id="IPR003954">
    <property type="entry name" value="RRM_euk-type"/>
</dbReference>
<feature type="compositionally biased region" description="Basic and acidic residues" evidence="9">
    <location>
        <begin position="1088"/>
        <end position="1110"/>
    </location>
</feature>
<protein>
    <recommendedName>
        <fullName evidence="10">RING-type domain-containing protein</fullName>
    </recommendedName>
</protein>
<dbReference type="InterPro" id="IPR035979">
    <property type="entry name" value="RBD_domain_sf"/>
</dbReference>
<dbReference type="SUPFAM" id="SSF57850">
    <property type="entry name" value="RING/U-box"/>
    <property type="match status" value="1"/>
</dbReference>
<dbReference type="SUPFAM" id="SSF54928">
    <property type="entry name" value="RNA-binding domain, RBD"/>
    <property type="match status" value="1"/>
</dbReference>
<organism evidence="11 12">
    <name type="scientific">Rickenella mellea</name>
    <dbReference type="NCBI Taxonomy" id="50990"/>
    <lineage>
        <taxon>Eukaryota</taxon>
        <taxon>Fungi</taxon>
        <taxon>Dikarya</taxon>
        <taxon>Basidiomycota</taxon>
        <taxon>Agaricomycotina</taxon>
        <taxon>Agaricomycetes</taxon>
        <taxon>Hymenochaetales</taxon>
        <taxon>Rickenellaceae</taxon>
        <taxon>Rickenella</taxon>
    </lineage>
</organism>
<dbReference type="VEuPathDB" id="FungiDB:BD410DRAFT_740849"/>
<evidence type="ECO:0000313" key="12">
    <source>
        <dbReference type="Proteomes" id="UP000294933"/>
    </source>
</evidence>
<dbReference type="InterPro" id="IPR012677">
    <property type="entry name" value="Nucleotide-bd_a/b_plait_sf"/>
</dbReference>
<dbReference type="PROSITE" id="PS50089">
    <property type="entry name" value="ZF_RING_2"/>
    <property type="match status" value="1"/>
</dbReference>
<evidence type="ECO:0000256" key="5">
    <source>
        <dbReference type="ARBA" id="ARBA00022884"/>
    </source>
</evidence>
<feature type="compositionally biased region" description="Basic and acidic residues" evidence="9">
    <location>
        <begin position="1015"/>
        <end position="1026"/>
    </location>
</feature>
<feature type="region of interest" description="Disordered" evidence="9">
    <location>
        <begin position="982"/>
        <end position="1056"/>
    </location>
</feature>
<evidence type="ECO:0000256" key="2">
    <source>
        <dbReference type="ARBA" id="ARBA00022723"/>
    </source>
</evidence>
<feature type="compositionally biased region" description="Polar residues" evidence="9">
    <location>
        <begin position="1205"/>
        <end position="1223"/>
    </location>
</feature>
<evidence type="ECO:0000256" key="8">
    <source>
        <dbReference type="PROSITE-ProRule" id="PRU00175"/>
    </source>
</evidence>
<evidence type="ECO:0000256" key="6">
    <source>
        <dbReference type="ARBA" id="ARBA00023054"/>
    </source>
</evidence>
<keyword evidence="2" id="KW-0479">Metal-binding</keyword>
<dbReference type="GO" id="GO:0008270">
    <property type="term" value="F:zinc ion binding"/>
    <property type="evidence" value="ECO:0007669"/>
    <property type="project" value="UniProtKB-KW"/>
</dbReference>
<keyword evidence="7" id="KW-0539">Nucleus</keyword>
<keyword evidence="6" id="KW-0175">Coiled coil</keyword>
<evidence type="ECO:0000256" key="7">
    <source>
        <dbReference type="ARBA" id="ARBA00023242"/>
    </source>
</evidence>
<feature type="region of interest" description="Disordered" evidence="9">
    <location>
        <begin position="703"/>
        <end position="745"/>
    </location>
</feature>
<dbReference type="GO" id="GO:0005634">
    <property type="term" value="C:nucleus"/>
    <property type="evidence" value="ECO:0007669"/>
    <property type="project" value="UniProtKB-SubCell"/>
</dbReference>
<feature type="compositionally biased region" description="Low complexity" evidence="9">
    <location>
        <begin position="529"/>
        <end position="539"/>
    </location>
</feature>
<dbReference type="GO" id="GO:0004842">
    <property type="term" value="F:ubiquitin-protein transferase activity"/>
    <property type="evidence" value="ECO:0007669"/>
    <property type="project" value="InterPro"/>
</dbReference>
<dbReference type="CDD" id="cd16618">
    <property type="entry name" value="mRING-HC-C4C4_CNOT4"/>
    <property type="match status" value="1"/>
</dbReference>
<evidence type="ECO:0000256" key="1">
    <source>
        <dbReference type="ARBA" id="ARBA00004123"/>
    </source>
</evidence>
<dbReference type="OrthoDB" id="1923159at2759"/>
<dbReference type="Gene3D" id="3.30.70.330">
    <property type="match status" value="1"/>
</dbReference>
<feature type="compositionally biased region" description="Polar residues" evidence="9">
    <location>
        <begin position="705"/>
        <end position="717"/>
    </location>
</feature>
<feature type="domain" description="RING-type" evidence="10">
    <location>
        <begin position="104"/>
        <end position="147"/>
    </location>
</feature>
<dbReference type="Pfam" id="PF14570">
    <property type="entry name" value="zf-RING_4"/>
    <property type="match status" value="1"/>
</dbReference>
<dbReference type="EMBL" id="ML170159">
    <property type="protein sequence ID" value="TDL27632.1"/>
    <property type="molecule type" value="Genomic_DNA"/>
</dbReference>
<gene>
    <name evidence="11" type="ORF">BD410DRAFT_740849</name>
</gene>
<name>A0A4Y7QKN3_9AGAM</name>
<dbReference type="STRING" id="50990.A0A4Y7QKN3"/>
<dbReference type="GO" id="GO:0016567">
    <property type="term" value="P:protein ubiquitination"/>
    <property type="evidence" value="ECO:0007669"/>
    <property type="project" value="TreeGrafter"/>
</dbReference>
<reference evidence="11 12" key="1">
    <citation type="submission" date="2018-06" db="EMBL/GenBank/DDBJ databases">
        <title>A transcriptomic atlas of mushroom development highlights an independent origin of complex multicellularity.</title>
        <authorList>
            <consortium name="DOE Joint Genome Institute"/>
            <person name="Krizsan K."/>
            <person name="Almasi E."/>
            <person name="Merenyi Z."/>
            <person name="Sahu N."/>
            <person name="Viragh M."/>
            <person name="Koszo T."/>
            <person name="Mondo S."/>
            <person name="Kiss B."/>
            <person name="Balint B."/>
            <person name="Kues U."/>
            <person name="Barry K."/>
            <person name="Hegedus J.C."/>
            <person name="Henrissat B."/>
            <person name="Johnson J."/>
            <person name="Lipzen A."/>
            <person name="Ohm R."/>
            <person name="Nagy I."/>
            <person name="Pangilinan J."/>
            <person name="Yan J."/>
            <person name="Xiong Y."/>
            <person name="Grigoriev I.V."/>
            <person name="Hibbett D.S."/>
            <person name="Nagy L.G."/>
        </authorList>
    </citation>
    <scope>NUCLEOTIDE SEQUENCE [LARGE SCALE GENOMIC DNA]</scope>
    <source>
        <strain evidence="11 12">SZMC22713</strain>
    </source>
</reference>
<feature type="compositionally biased region" description="Pro residues" evidence="9">
    <location>
        <begin position="540"/>
        <end position="552"/>
    </location>
</feature>
<feature type="region of interest" description="Disordered" evidence="9">
    <location>
        <begin position="662"/>
        <end position="690"/>
    </location>
</feature>
<dbReference type="Proteomes" id="UP000294933">
    <property type="component" value="Unassembled WGS sequence"/>
</dbReference>
<evidence type="ECO:0000313" key="11">
    <source>
        <dbReference type="EMBL" id="TDL27632.1"/>
    </source>
</evidence>
<evidence type="ECO:0000259" key="10">
    <source>
        <dbReference type="PROSITE" id="PS50089"/>
    </source>
</evidence>
<dbReference type="SMART" id="SM00361">
    <property type="entry name" value="RRM_1"/>
    <property type="match status" value="1"/>
</dbReference>
<dbReference type="GO" id="GO:0030014">
    <property type="term" value="C:CCR4-NOT complex"/>
    <property type="evidence" value="ECO:0007669"/>
    <property type="project" value="InterPro"/>
</dbReference>
<feature type="region of interest" description="Disordered" evidence="9">
    <location>
        <begin position="1125"/>
        <end position="1228"/>
    </location>
</feature>
<evidence type="ECO:0000256" key="4">
    <source>
        <dbReference type="ARBA" id="ARBA00022833"/>
    </source>
</evidence>
<feature type="compositionally biased region" description="Polar residues" evidence="9">
    <location>
        <begin position="504"/>
        <end position="521"/>
    </location>
</feature>
<feature type="compositionally biased region" description="Low complexity" evidence="9">
    <location>
        <begin position="390"/>
        <end position="401"/>
    </location>
</feature>
<keyword evidence="4" id="KW-0862">Zinc</keyword>
<keyword evidence="12" id="KW-1185">Reference proteome</keyword>
<dbReference type="FunFam" id="3.30.40.10:FF:000006">
    <property type="entry name" value="CCR4-NOT transcription complex subunit 4"/>
    <property type="match status" value="1"/>
</dbReference>
<dbReference type="PANTHER" id="PTHR12603:SF0">
    <property type="entry name" value="CCR4-NOT TRANSCRIPTION COMPLEX SUBUNIT 4"/>
    <property type="match status" value="1"/>
</dbReference>